<keyword evidence="4" id="KW-1185">Reference proteome</keyword>
<dbReference type="GO" id="GO:0030424">
    <property type="term" value="C:axon"/>
    <property type="evidence" value="ECO:0007669"/>
    <property type="project" value="TreeGrafter"/>
</dbReference>
<reference evidence="3" key="1">
    <citation type="submission" date="2021-02" db="EMBL/GenBank/DDBJ databases">
        <authorList>
            <person name="Nowell W R."/>
        </authorList>
    </citation>
    <scope>NUCLEOTIDE SEQUENCE</scope>
    <source>
        <strain evidence="3">Ploen Becks lab</strain>
    </source>
</reference>
<feature type="domain" description="Spatacsin C-terminal" evidence="2">
    <location>
        <begin position="1454"/>
        <end position="1741"/>
    </location>
</feature>
<feature type="compositionally biased region" description="Basic and acidic residues" evidence="1">
    <location>
        <begin position="800"/>
        <end position="813"/>
    </location>
</feature>
<dbReference type="PANTHER" id="PTHR13650">
    <property type="entry name" value="SPATACSIN"/>
    <property type="match status" value="1"/>
</dbReference>
<dbReference type="InterPro" id="IPR028103">
    <property type="entry name" value="Spatacsin"/>
</dbReference>
<dbReference type="GO" id="GO:0007268">
    <property type="term" value="P:chemical synaptic transmission"/>
    <property type="evidence" value="ECO:0007669"/>
    <property type="project" value="TreeGrafter"/>
</dbReference>
<dbReference type="EMBL" id="CAJNOC010000183">
    <property type="protein sequence ID" value="CAF0723942.1"/>
    <property type="molecule type" value="Genomic_DNA"/>
</dbReference>
<feature type="compositionally biased region" description="Acidic residues" evidence="1">
    <location>
        <begin position="814"/>
        <end position="823"/>
    </location>
</feature>
<dbReference type="GO" id="GO:0005737">
    <property type="term" value="C:cytoplasm"/>
    <property type="evidence" value="ECO:0007669"/>
    <property type="project" value="TreeGrafter"/>
</dbReference>
<sequence>MESEFNRPLTKNEIIIFEKLKLKWKELSVEDIILDGLYSKCIRLVREYFEKYLKVDLKLRKIIDIGLKSVVQLLADKDLVGTEFLLNQMHFDVNQKLYQICFFTPYKQLRDYLITILVERKELNDKELEIIDYCKKLELAYPNRSYIEVKKLIPKFNLINEHNLQDRNENFICKEIVRIHDSDLDTNRYGHVILEWIKCWSKNSRDKVLADSLILNPSLINEIQVDPNVLWNVLIEHNNTEKLIEWINGTESSLFTKKVDQNMIDLIYENTQISNSSKQILLNYLAKLNEFCTIEKNDFNQQLKRIISSQTLFDKKLFKLREESFHVNFINQFLENNNLPIELLWNYLDFYNLSNEDKSSHALLTDSSRIDLTNSNGLKMMLAYRQKLITNLTIPSIDPSTYFTSLSIKNLEYTLNMSQNLHLSNLFTPKFKDHHLTSLALSLYQDVPLSQTESASLEHLLDEYPSLRYVIDTKQSQTPLTIYQLLQEHSEIDVGKFFQWQKSNNLSDELSISQRNTQILSFENLDFSKKFSYKDNLDYSYFLKQHRPFFAYYYFMENMLKKFGKAKKTLIEEARLRTQLILIENFQDYRTVSSCIHFTELLEYDTFRLKLIVNLMNILFDYYIKHGMDEPMALEKCISVFTEFLMDEIEPKELMALFENILLNQMTENYDQKNMFTIEACSVWLPLMCFCKIYNLPYSIKYLHLCAESNKWLMYLLYAQLFQIPRYQVISGLEYFTEIGLKQHLEYALHNLITSKSGNDGNNLLEVTGAKVKNAIKKTENKIASMMSATKWFKSKKKSVRSDRKQSKKKTDSSENDESDEFESESRNNDRENSETIEFVDFYELILDCEKSPDPVLKLQQEALRWQAPVLTVFATYYKNHDKISILCSFLYASMKINANLSPRVDSKNKSILFDLNDLKEAIQIAASRSFLRILSNALRIFTPKSILDIYVEFLCSIFKYKDTNMALKLYSMYKTELIKLSLNKHQSNIPLEWYEEVINKLTRITVLKCNTIDDLNTLTHILGSNNEYKRLIKLIYTLKNNNINVFCDNWLDMHDKSEKFNELCFKCIEELLKMQKFNEADELADYCDISKDRIHLARIGNQIELIRLNNDFEEILEFWKNAHIQLQKIGIKDSDFIDFLKFQNSRSNLMLERIVLLNLICQLVPNDNETSTNLRLLLFHFVVEHKKKNETHKIREVFKKMLLFGRLNQDPVKELVEYIMKEGRVNDFSEVNLTLNEQEKDALNILLYNLVDIGKLAQAYVIAKHFKYFNQDFRILLNMIYICLEMLKPDDLDYSNRSIDTTSFKTTRLTNVLRSLSRPNESNETIKDRVEFLEKLVGLCNYGNKFSKRIKLDFQLSNEILQMPYSKLLQENQWILFKNLLYSQYSDRFTIAKEFVKTYDLNMNTLADFILNEFLLNLKNSRDLNSNLMFDPLDNKQFSRLIKIFDQNINLFAGKLLEKSRQLLLNAKSNEDFCILTELIIRSHDCFTQSCSMEGISNVLQTCKTCAYKLQKAGEFDLMIRLLTGIGHYNEMTYIMDFLWNNNQFDMLFGKGNGKDSKLRLALLNYLKRYHPNDHETYTMITLHFTMHREIAKMLEEAAYEQLKLFEHKKLENTSEILTDLQSILAYFSDAAQSFMKEDCVKQAESCIKKARLIALQIHFLSSGLVILNLNQSGVTKFLTSHGNFWETFIVCEAYDRKSDLPLALFNQFIVNNNEKFFQDFKGYLQINLNTIEEVANRYKLWASETNDVSQQSKENMKKLLKCCKDIGCLYRLASSLDLNEWLNNEIKNQKFQSILHDMILTKKL</sequence>
<accession>A0A813MT12</accession>
<dbReference type="Pfam" id="PF14649">
    <property type="entry name" value="Spatacsin_C"/>
    <property type="match status" value="1"/>
</dbReference>
<organism evidence="3 4">
    <name type="scientific">Brachionus calyciflorus</name>
    <dbReference type="NCBI Taxonomy" id="104777"/>
    <lineage>
        <taxon>Eukaryota</taxon>
        <taxon>Metazoa</taxon>
        <taxon>Spiralia</taxon>
        <taxon>Gnathifera</taxon>
        <taxon>Rotifera</taxon>
        <taxon>Eurotatoria</taxon>
        <taxon>Monogononta</taxon>
        <taxon>Pseudotrocha</taxon>
        <taxon>Ploima</taxon>
        <taxon>Brachionidae</taxon>
        <taxon>Brachionus</taxon>
    </lineage>
</organism>
<proteinExistence type="predicted"/>
<comment type="caution">
    <text evidence="3">The sequence shown here is derived from an EMBL/GenBank/DDBJ whole genome shotgun (WGS) entry which is preliminary data.</text>
</comment>
<dbReference type="InterPro" id="IPR028107">
    <property type="entry name" value="Spatacsin_C_dom"/>
</dbReference>
<dbReference type="Proteomes" id="UP000663879">
    <property type="component" value="Unassembled WGS sequence"/>
</dbReference>
<gene>
    <name evidence="3" type="ORF">OXX778_LOCUS2375</name>
</gene>
<name>A0A813MT12_9BILA</name>
<dbReference type="GO" id="GO:0007409">
    <property type="term" value="P:axonogenesis"/>
    <property type="evidence" value="ECO:0007669"/>
    <property type="project" value="TreeGrafter"/>
</dbReference>
<dbReference type="GO" id="GO:0045202">
    <property type="term" value="C:synapse"/>
    <property type="evidence" value="ECO:0007669"/>
    <property type="project" value="TreeGrafter"/>
</dbReference>
<evidence type="ECO:0000313" key="3">
    <source>
        <dbReference type="EMBL" id="CAF0723942.1"/>
    </source>
</evidence>
<evidence type="ECO:0000256" key="1">
    <source>
        <dbReference type="SAM" id="MobiDB-lite"/>
    </source>
</evidence>
<dbReference type="OrthoDB" id="2018754at2759"/>
<protein>
    <recommendedName>
        <fullName evidence="2">Spatacsin C-terminal domain-containing protein</fullName>
    </recommendedName>
</protein>
<feature type="region of interest" description="Disordered" evidence="1">
    <location>
        <begin position="795"/>
        <end position="832"/>
    </location>
</feature>
<dbReference type="GO" id="GO:0048489">
    <property type="term" value="P:synaptic vesicle transport"/>
    <property type="evidence" value="ECO:0007669"/>
    <property type="project" value="TreeGrafter"/>
</dbReference>
<evidence type="ECO:0000259" key="2">
    <source>
        <dbReference type="Pfam" id="PF14649"/>
    </source>
</evidence>
<dbReference type="PANTHER" id="PTHR13650:SF0">
    <property type="entry name" value="SPATACSIN"/>
    <property type="match status" value="1"/>
</dbReference>
<evidence type="ECO:0000313" key="4">
    <source>
        <dbReference type="Proteomes" id="UP000663879"/>
    </source>
</evidence>
<dbReference type="GO" id="GO:0008088">
    <property type="term" value="P:axo-dendritic transport"/>
    <property type="evidence" value="ECO:0007669"/>
    <property type="project" value="TreeGrafter"/>
</dbReference>
<dbReference type="GO" id="GO:0030425">
    <property type="term" value="C:dendrite"/>
    <property type="evidence" value="ECO:0007669"/>
    <property type="project" value="TreeGrafter"/>
</dbReference>